<proteinExistence type="predicted"/>
<evidence type="ECO:0000313" key="1">
    <source>
        <dbReference type="EMBL" id="SUB96495.1"/>
    </source>
</evidence>
<comment type="caution">
    <text evidence="1">The sequence shown here is derived from an EMBL/GenBank/DDBJ whole genome shotgun (WGS) entry which is preliminary data.</text>
</comment>
<dbReference type="EMBL" id="UGTJ01000002">
    <property type="protein sequence ID" value="SUB96495.1"/>
    <property type="molecule type" value="Genomic_DNA"/>
</dbReference>
<organism evidence="1 2">
    <name type="scientific">Segatella buccae</name>
    <dbReference type="NCBI Taxonomy" id="28126"/>
    <lineage>
        <taxon>Bacteria</taxon>
        <taxon>Pseudomonadati</taxon>
        <taxon>Bacteroidota</taxon>
        <taxon>Bacteroidia</taxon>
        <taxon>Bacteroidales</taxon>
        <taxon>Prevotellaceae</taxon>
        <taxon>Segatella</taxon>
    </lineage>
</organism>
<dbReference type="Proteomes" id="UP000255283">
    <property type="component" value="Unassembled WGS sequence"/>
</dbReference>
<reference evidence="1 2" key="1">
    <citation type="submission" date="2018-06" db="EMBL/GenBank/DDBJ databases">
        <authorList>
            <consortium name="Pathogen Informatics"/>
            <person name="Doyle S."/>
        </authorList>
    </citation>
    <scope>NUCLEOTIDE SEQUENCE [LARGE SCALE GENOMIC DNA]</scope>
    <source>
        <strain evidence="1 2">NCTC13063</strain>
    </source>
</reference>
<sequence length="50" mass="5647">MRETGYFLARGLTFVQTFGKFKNFALSGQTNPGESVYFTIVLCSFTPFLL</sequence>
<accession>A0AAQ1URB7</accession>
<name>A0AAQ1URB7_9BACT</name>
<dbReference type="AlphaFoldDB" id="A0AAQ1URB7"/>
<protein>
    <submittedName>
        <fullName evidence="1">Uncharacterized protein</fullName>
    </submittedName>
</protein>
<evidence type="ECO:0000313" key="2">
    <source>
        <dbReference type="Proteomes" id="UP000255283"/>
    </source>
</evidence>
<gene>
    <name evidence="1" type="ORF">NCTC13063_02254</name>
</gene>